<dbReference type="Proteomes" id="UP000494203">
    <property type="component" value="Unassembled WGS sequence"/>
</dbReference>
<reference evidence="6 7" key="1">
    <citation type="submission" date="2020-04" db="EMBL/GenBank/DDBJ databases">
        <authorList>
            <person name="De Canck E."/>
        </authorList>
    </citation>
    <scope>NUCLEOTIDE SEQUENCE [LARGE SCALE GENOMIC DNA]</scope>
    <source>
        <strain evidence="6 7">LMG 26788</strain>
    </source>
</reference>
<evidence type="ECO:0000313" key="7">
    <source>
        <dbReference type="Proteomes" id="UP000494203"/>
    </source>
</evidence>
<evidence type="ECO:0000256" key="2">
    <source>
        <dbReference type="ARBA" id="ARBA00023015"/>
    </source>
</evidence>
<dbReference type="SUPFAM" id="SSF46785">
    <property type="entry name" value="Winged helix' DNA-binding domain"/>
    <property type="match status" value="1"/>
</dbReference>
<dbReference type="PANTHER" id="PTHR30579:SF7">
    <property type="entry name" value="HTH-TYPE TRANSCRIPTIONAL REGULATOR LRHA-RELATED"/>
    <property type="match status" value="1"/>
</dbReference>
<dbReference type="AlphaFoldDB" id="A0A6S7DDP8"/>
<comment type="similarity">
    <text evidence="1">Belongs to the LysR transcriptional regulatory family.</text>
</comment>
<evidence type="ECO:0000256" key="3">
    <source>
        <dbReference type="ARBA" id="ARBA00023125"/>
    </source>
</evidence>
<keyword evidence="2" id="KW-0805">Transcription regulation</keyword>
<organism evidence="6 7">
    <name type="scientific">Achromobacter pulmonis</name>
    <dbReference type="NCBI Taxonomy" id="1389932"/>
    <lineage>
        <taxon>Bacteria</taxon>
        <taxon>Pseudomonadati</taxon>
        <taxon>Pseudomonadota</taxon>
        <taxon>Betaproteobacteria</taxon>
        <taxon>Burkholderiales</taxon>
        <taxon>Alcaligenaceae</taxon>
        <taxon>Achromobacter</taxon>
    </lineage>
</organism>
<dbReference type="Gene3D" id="1.10.10.10">
    <property type="entry name" value="Winged helix-like DNA-binding domain superfamily/Winged helix DNA-binding domain"/>
    <property type="match status" value="1"/>
</dbReference>
<evidence type="ECO:0000259" key="5">
    <source>
        <dbReference type="PROSITE" id="PS50931"/>
    </source>
</evidence>
<accession>A0A6S7DDP8</accession>
<feature type="domain" description="HTH lysR-type" evidence="5">
    <location>
        <begin position="6"/>
        <end position="63"/>
    </location>
</feature>
<dbReference type="GO" id="GO:0003700">
    <property type="term" value="F:DNA-binding transcription factor activity"/>
    <property type="evidence" value="ECO:0007669"/>
    <property type="project" value="InterPro"/>
</dbReference>
<dbReference type="InterPro" id="IPR036390">
    <property type="entry name" value="WH_DNA-bd_sf"/>
</dbReference>
<keyword evidence="7" id="KW-1185">Reference proteome</keyword>
<dbReference type="InterPro" id="IPR000847">
    <property type="entry name" value="LysR_HTH_N"/>
</dbReference>
<dbReference type="InterPro" id="IPR036388">
    <property type="entry name" value="WH-like_DNA-bd_sf"/>
</dbReference>
<dbReference type="PANTHER" id="PTHR30579">
    <property type="entry name" value="TRANSCRIPTIONAL REGULATOR"/>
    <property type="match status" value="1"/>
</dbReference>
<evidence type="ECO:0000313" key="6">
    <source>
        <dbReference type="EMBL" id="CAB3878242.1"/>
    </source>
</evidence>
<dbReference type="RefSeq" id="WP_175141114.1">
    <property type="nucleotide sequence ID" value="NZ_CADIKZ010000008.1"/>
</dbReference>
<keyword evidence="3" id="KW-0238">DNA-binding</keyword>
<protein>
    <submittedName>
        <fullName evidence="6">HTH-type transcriptional regulator HdfR</fullName>
    </submittedName>
</protein>
<proteinExistence type="inferred from homology"/>
<dbReference type="PROSITE" id="PS50931">
    <property type="entry name" value="HTH_LYSR"/>
    <property type="match status" value="1"/>
</dbReference>
<dbReference type="InterPro" id="IPR005119">
    <property type="entry name" value="LysR_subst-bd"/>
</dbReference>
<dbReference type="FunFam" id="1.10.10.10:FF:000001">
    <property type="entry name" value="LysR family transcriptional regulator"/>
    <property type="match status" value="1"/>
</dbReference>
<evidence type="ECO:0000256" key="1">
    <source>
        <dbReference type="ARBA" id="ARBA00009437"/>
    </source>
</evidence>
<dbReference type="SUPFAM" id="SSF53850">
    <property type="entry name" value="Periplasmic binding protein-like II"/>
    <property type="match status" value="1"/>
</dbReference>
<dbReference type="Gene3D" id="3.40.190.10">
    <property type="entry name" value="Periplasmic binding protein-like II"/>
    <property type="match status" value="2"/>
</dbReference>
<dbReference type="Pfam" id="PF00126">
    <property type="entry name" value="HTH_1"/>
    <property type="match status" value="1"/>
</dbReference>
<dbReference type="Pfam" id="PF03466">
    <property type="entry name" value="LysR_substrate"/>
    <property type="match status" value="1"/>
</dbReference>
<evidence type="ECO:0000256" key="4">
    <source>
        <dbReference type="ARBA" id="ARBA00023163"/>
    </source>
</evidence>
<name>A0A6S7DDP8_9BURK</name>
<dbReference type="EMBL" id="CADIKZ010000008">
    <property type="protein sequence ID" value="CAB3878242.1"/>
    <property type="molecule type" value="Genomic_DNA"/>
</dbReference>
<keyword evidence="4" id="KW-0804">Transcription</keyword>
<gene>
    <name evidence="6" type="primary">hdfR_11</name>
    <name evidence="6" type="ORF">LMG26788_03142</name>
</gene>
<sequence>MRPVTFDLDVLRSFVAGVELGSFGRAADRLGRSTSAVSAQLKKLEDQAGVPLLRKAGRGLALTDAGETMLAYARRLLELNDQASVAVRGTRLQGRVRLGLQEDFGEILLPRVLGQFARAHPRVRIEARVARNADLLERVATSELDLALAWDHDAARPHGLRLAELPLCWIGPAAMDPVRDADGALPLVAFEAPCLFRSRATDALDRAGIAWTAAFISPSLAGLWAAVGAGLGLMVRTPLGLPAGLRVMAPGEQGLPSLPPLPLSLYHAQGRPAPVAAALADIVRRCVRDSVAALPAVPGLPARIHPEEAERLEPIP</sequence>
<dbReference type="InterPro" id="IPR050176">
    <property type="entry name" value="LTTR"/>
</dbReference>
<dbReference type="GO" id="GO:0003677">
    <property type="term" value="F:DNA binding"/>
    <property type="evidence" value="ECO:0007669"/>
    <property type="project" value="UniProtKB-KW"/>
</dbReference>